<dbReference type="GO" id="GO:0016020">
    <property type="term" value="C:membrane"/>
    <property type="evidence" value="ECO:0007669"/>
    <property type="project" value="UniProtKB-SubCell"/>
</dbReference>
<protein>
    <submittedName>
        <fullName evidence="9">Rhomboid family intramembrane serine protease</fullName>
    </submittedName>
</protein>
<sequence length="286" mass="32319">MSNLDQLKYKFKNLNVLEKIIAINVIIFLIVIVLKPVISGVLSYLELPPSFNEAILQPWSIITYSFLHYKLLHLVFNMIWLYFIGRLFLNLFSAKMALNLYFLGSIAGALMFLLCYNIFPEYFANKYFPLIGASAAVRAIFIFLCAYMPNTEVRLITWNVKIWYIGAVLVLFDFIGLSGANAGGSLAHLGGALLGFVYAKQLVKGNDIGKGFERLLDSITNWFKTNKKGNLKTVYKDKTKVGGYTKGEFSEFNNQKKIDIILDKISKSGYESLTAAEKEFLFKAGK</sequence>
<evidence type="ECO:0000313" key="10">
    <source>
        <dbReference type="Proteomes" id="UP000187506"/>
    </source>
</evidence>
<proteinExistence type="inferred from homology"/>
<dbReference type="EMBL" id="CP019352">
    <property type="protein sequence ID" value="APY00789.1"/>
    <property type="molecule type" value="Genomic_DNA"/>
</dbReference>
<dbReference type="PANTHER" id="PTHR43731">
    <property type="entry name" value="RHOMBOID PROTEASE"/>
    <property type="match status" value="1"/>
</dbReference>
<feature type="domain" description="Peptidase S54 rhomboid" evidence="7">
    <location>
        <begin position="57"/>
        <end position="202"/>
    </location>
</feature>
<evidence type="ECO:0000256" key="5">
    <source>
        <dbReference type="ARBA" id="ARBA00022989"/>
    </source>
</evidence>
<evidence type="ECO:0000256" key="6">
    <source>
        <dbReference type="ARBA" id="ARBA00023136"/>
    </source>
</evidence>
<dbReference type="GO" id="GO:0004252">
    <property type="term" value="F:serine-type endopeptidase activity"/>
    <property type="evidence" value="ECO:0007669"/>
    <property type="project" value="InterPro"/>
</dbReference>
<dbReference type="Pfam" id="PF20216">
    <property type="entry name" value="DUF6576"/>
    <property type="match status" value="1"/>
</dbReference>
<organism evidence="9 10">
    <name type="scientific">Lacinutrix venerupis</name>
    <dbReference type="NCBI Taxonomy" id="1486034"/>
    <lineage>
        <taxon>Bacteria</taxon>
        <taxon>Pseudomonadati</taxon>
        <taxon>Bacteroidota</taxon>
        <taxon>Flavobacteriia</taxon>
        <taxon>Flavobacteriales</taxon>
        <taxon>Flavobacteriaceae</taxon>
        <taxon>Lacinutrix</taxon>
    </lineage>
</organism>
<evidence type="ECO:0000259" key="7">
    <source>
        <dbReference type="Pfam" id="PF01694"/>
    </source>
</evidence>
<dbReference type="PANTHER" id="PTHR43731:SF14">
    <property type="entry name" value="PRESENILIN-ASSOCIATED RHOMBOID-LIKE PROTEIN, MITOCHONDRIAL"/>
    <property type="match status" value="1"/>
</dbReference>
<keyword evidence="4" id="KW-0378">Hydrolase</keyword>
<dbReference type="AlphaFoldDB" id="A0AAC9PXP2"/>
<dbReference type="Gene3D" id="1.20.1540.10">
    <property type="entry name" value="Rhomboid-like"/>
    <property type="match status" value="1"/>
</dbReference>
<gene>
    <name evidence="9" type="ORF">BWR22_10850</name>
</gene>
<dbReference type="Pfam" id="PF01694">
    <property type="entry name" value="Rhomboid"/>
    <property type="match status" value="1"/>
</dbReference>
<accession>A0AAC9PXP2</accession>
<dbReference type="GO" id="GO:0006508">
    <property type="term" value="P:proteolysis"/>
    <property type="evidence" value="ECO:0007669"/>
    <property type="project" value="UniProtKB-KW"/>
</dbReference>
<dbReference type="InterPro" id="IPR050925">
    <property type="entry name" value="Rhomboid_protease_S54"/>
</dbReference>
<dbReference type="Proteomes" id="UP000187506">
    <property type="component" value="Chromosome"/>
</dbReference>
<evidence type="ECO:0000313" key="9">
    <source>
        <dbReference type="EMBL" id="APY00789.1"/>
    </source>
</evidence>
<reference evidence="9 10" key="1">
    <citation type="submission" date="2017-01" db="EMBL/GenBank/DDBJ databases">
        <title>Complete genome of Lacinutrix venerupis DOK2-8 isolated from seawater in Dokdo.</title>
        <authorList>
            <person name="Chi W.-J."/>
            <person name="Kim J.H."/>
        </authorList>
    </citation>
    <scope>NUCLEOTIDE SEQUENCE [LARGE SCALE GENOMIC DNA]</scope>
    <source>
        <strain evidence="9 10">DOK2-8</strain>
    </source>
</reference>
<evidence type="ECO:0000256" key="2">
    <source>
        <dbReference type="ARBA" id="ARBA00009045"/>
    </source>
</evidence>
<comment type="subcellular location">
    <subcellularLocation>
        <location evidence="1">Membrane</location>
        <topology evidence="1">Multi-pass membrane protein</topology>
    </subcellularLocation>
</comment>
<evidence type="ECO:0000256" key="4">
    <source>
        <dbReference type="ARBA" id="ARBA00022801"/>
    </source>
</evidence>
<dbReference type="RefSeq" id="WP_076733694.1">
    <property type="nucleotide sequence ID" value="NZ_CP019352.1"/>
</dbReference>
<keyword evidence="3" id="KW-0812">Transmembrane</keyword>
<dbReference type="InterPro" id="IPR046483">
    <property type="entry name" value="DUF6576"/>
</dbReference>
<evidence type="ECO:0000256" key="1">
    <source>
        <dbReference type="ARBA" id="ARBA00004141"/>
    </source>
</evidence>
<keyword evidence="9" id="KW-0645">Protease</keyword>
<feature type="domain" description="DUF6576" evidence="8">
    <location>
        <begin position="253"/>
        <end position="281"/>
    </location>
</feature>
<dbReference type="InterPro" id="IPR022764">
    <property type="entry name" value="Peptidase_S54_rhomboid_dom"/>
</dbReference>
<keyword evidence="6" id="KW-0472">Membrane</keyword>
<evidence type="ECO:0000259" key="8">
    <source>
        <dbReference type="Pfam" id="PF20216"/>
    </source>
</evidence>
<dbReference type="KEGG" id="lvn:BWR22_10850"/>
<dbReference type="SUPFAM" id="SSF144091">
    <property type="entry name" value="Rhomboid-like"/>
    <property type="match status" value="1"/>
</dbReference>
<keyword evidence="10" id="KW-1185">Reference proteome</keyword>
<name>A0AAC9PXP2_9FLAO</name>
<dbReference type="InterPro" id="IPR035952">
    <property type="entry name" value="Rhomboid-like_sf"/>
</dbReference>
<evidence type="ECO:0000256" key="3">
    <source>
        <dbReference type="ARBA" id="ARBA00022692"/>
    </source>
</evidence>
<keyword evidence="5" id="KW-1133">Transmembrane helix</keyword>
<comment type="similarity">
    <text evidence="2">Belongs to the peptidase S54 family.</text>
</comment>